<protein>
    <submittedName>
        <fullName evidence="2">Uncharacterized protein</fullName>
    </submittedName>
</protein>
<keyword evidence="1" id="KW-0560">Oxidoreductase</keyword>
<name>A0A3P7M008_STRVU</name>
<keyword evidence="3" id="KW-1185">Reference proteome</keyword>
<organism evidence="2 3">
    <name type="scientific">Strongylus vulgaris</name>
    <name type="common">Blood worm</name>
    <dbReference type="NCBI Taxonomy" id="40348"/>
    <lineage>
        <taxon>Eukaryota</taxon>
        <taxon>Metazoa</taxon>
        <taxon>Ecdysozoa</taxon>
        <taxon>Nematoda</taxon>
        <taxon>Chromadorea</taxon>
        <taxon>Rhabditida</taxon>
        <taxon>Rhabditina</taxon>
        <taxon>Rhabditomorpha</taxon>
        <taxon>Strongyloidea</taxon>
        <taxon>Strongylidae</taxon>
        <taxon>Strongylus</taxon>
    </lineage>
</organism>
<evidence type="ECO:0000256" key="1">
    <source>
        <dbReference type="ARBA" id="ARBA00023002"/>
    </source>
</evidence>
<proteinExistence type="predicted"/>
<gene>
    <name evidence="2" type="ORF">SVUK_LOCUS19700</name>
</gene>
<dbReference type="GO" id="GO:0016491">
    <property type="term" value="F:oxidoreductase activity"/>
    <property type="evidence" value="ECO:0007669"/>
    <property type="project" value="UniProtKB-KW"/>
</dbReference>
<dbReference type="SUPFAM" id="SSF51735">
    <property type="entry name" value="NAD(P)-binding Rossmann-fold domains"/>
    <property type="match status" value="1"/>
</dbReference>
<evidence type="ECO:0000313" key="3">
    <source>
        <dbReference type="Proteomes" id="UP000270094"/>
    </source>
</evidence>
<dbReference type="InterPro" id="IPR036291">
    <property type="entry name" value="NAD(P)-bd_dom_sf"/>
</dbReference>
<reference evidence="2 3" key="1">
    <citation type="submission" date="2018-11" db="EMBL/GenBank/DDBJ databases">
        <authorList>
            <consortium name="Pathogen Informatics"/>
        </authorList>
    </citation>
    <scope>NUCLEOTIDE SEQUENCE [LARGE SCALE GENOMIC DNA]</scope>
</reference>
<dbReference type="PANTHER" id="PTHR43157:SF31">
    <property type="entry name" value="PHOSPHATIDYLINOSITOL-GLYCAN BIOSYNTHESIS CLASS F PROTEIN"/>
    <property type="match status" value="1"/>
</dbReference>
<evidence type="ECO:0000313" key="2">
    <source>
        <dbReference type="EMBL" id="VDM84702.1"/>
    </source>
</evidence>
<dbReference type="PANTHER" id="PTHR43157">
    <property type="entry name" value="PHOSPHATIDYLINOSITOL-GLYCAN BIOSYNTHESIS CLASS F PROTEIN-RELATED"/>
    <property type="match status" value="1"/>
</dbReference>
<dbReference type="Proteomes" id="UP000270094">
    <property type="component" value="Unassembled WGS sequence"/>
</dbReference>
<dbReference type="Gene3D" id="3.40.50.720">
    <property type="entry name" value="NAD(P)-binding Rossmann-like Domain"/>
    <property type="match status" value="1"/>
</dbReference>
<accession>A0A3P7M008</accession>
<sequence length="66" mass="7348">MFIAGPFLLTHLLLPALEKAPKARIIFVASVLHKLSKPLDLSTIDDKLKFGLFDPYNRSKLANVSL</sequence>
<dbReference type="AlphaFoldDB" id="A0A3P7M008"/>
<dbReference type="EMBL" id="UYYB01132363">
    <property type="protein sequence ID" value="VDM84702.1"/>
    <property type="molecule type" value="Genomic_DNA"/>
</dbReference>